<evidence type="ECO:0000259" key="6">
    <source>
        <dbReference type="PROSITE" id="PS50022"/>
    </source>
</evidence>
<evidence type="ECO:0000313" key="7">
    <source>
        <dbReference type="EMBL" id="MBP2364188.1"/>
    </source>
</evidence>
<dbReference type="InterPro" id="IPR000421">
    <property type="entry name" value="FA58C"/>
</dbReference>
<feature type="chain" id="PRO_5046778379" description="beta-mannosidase" evidence="5">
    <location>
        <begin position="45"/>
        <end position="592"/>
    </location>
</feature>
<dbReference type="InterPro" id="IPR008979">
    <property type="entry name" value="Galactose-bd-like_sf"/>
</dbReference>
<dbReference type="InterPro" id="IPR017853">
    <property type="entry name" value="GH"/>
</dbReference>
<evidence type="ECO:0000256" key="3">
    <source>
        <dbReference type="ARBA" id="ARBA00012754"/>
    </source>
</evidence>
<dbReference type="RefSeq" id="WP_209471751.1">
    <property type="nucleotide sequence ID" value="NZ_BMWJ01000007.1"/>
</dbReference>
<comment type="caution">
    <text evidence="7">The sequence shown here is derived from an EMBL/GenBank/DDBJ whole genome shotgun (WGS) entry which is preliminary data.</text>
</comment>
<dbReference type="Proteomes" id="UP001519311">
    <property type="component" value="Unassembled WGS sequence"/>
</dbReference>
<dbReference type="SUPFAM" id="SSF49785">
    <property type="entry name" value="Galactose-binding domain-like"/>
    <property type="match status" value="1"/>
</dbReference>
<dbReference type="EC" id="3.2.1.25" evidence="3"/>
<dbReference type="SUPFAM" id="SSF51445">
    <property type="entry name" value="(Trans)glycosidases"/>
    <property type="match status" value="1"/>
</dbReference>
<proteinExistence type="inferred from homology"/>
<keyword evidence="5" id="KW-0732">Signal</keyword>
<reference evidence="7 8" key="1">
    <citation type="submission" date="2021-03" db="EMBL/GenBank/DDBJ databases">
        <title>Sequencing the genomes of 1000 actinobacteria strains.</title>
        <authorList>
            <person name="Klenk H.-P."/>
        </authorList>
    </citation>
    <scope>NUCLEOTIDE SEQUENCE [LARGE SCALE GENOMIC DNA]</scope>
    <source>
        <strain evidence="7 8">DSM 40843</strain>
    </source>
</reference>
<dbReference type="PANTHER" id="PTHR43730">
    <property type="entry name" value="BETA-MANNOSIDASE"/>
    <property type="match status" value="1"/>
</dbReference>
<evidence type="ECO:0000256" key="4">
    <source>
        <dbReference type="ARBA" id="ARBA00023295"/>
    </source>
</evidence>
<dbReference type="Gene3D" id="2.60.40.10">
    <property type="entry name" value="Immunoglobulins"/>
    <property type="match status" value="1"/>
</dbReference>
<dbReference type="Pfam" id="PF02836">
    <property type="entry name" value="Glyco_hydro_2_C"/>
    <property type="match status" value="1"/>
</dbReference>
<sequence>MNIPRLVPSVAGGRSRVRGRTTARLAVAALVAGVAVLPAPAAQAAGSVVKVEGTQGAWRLTVDGAPYTVKGLTWGPAVADAGRYMPDVRSMGVNTIRTWGTDATTKPLLDSAAEHGIKVVAGFWLQPGGGPGSGGCVNYLTDTAYKNNMLAEFPKWVETYKDHPGVLMWNVGNESVLGLQNCYSGEALEQQRNAYTTFVNDITKKIHAVDSHHPVTSTDAWTGAWPYYKRNAPDLDLYAVNSYGAVCDIEQTWKDGGFDKPYIVTEGGPAGEWEVPDDAHGVPDEPSDVAKADGYRRAWQCVTGHAGVALGATLFHYGTEYDFGGVWFNLLPAGQKRLSYYAVKEAYGADTARDNTPPVISGMTVDNDSAVQAGKPFTFRASVSDPDGDALTHQVLLGSRYVDDSGQLTDVRFTDRGRGTFEVTAPDRLGVWKVYLKTSDGKGNVGIETKSFEVVPPQVGGTNVAAGKQAAASSYQPGSVGCPCPAGNAVDGSFDTRWASDWSDQQWLQVDLGAKTAFDHVQLAWEAAYAKGYTVQTSDNGQDWTTVHTVTDGNGGIDDIDVAGNARYVRVSTSVRGTPWGYSLYEFGVYRH</sequence>
<name>A0ABS4VJT6_9ACTN</name>
<dbReference type="InterPro" id="IPR050887">
    <property type="entry name" value="Beta-mannosidase_GH2"/>
</dbReference>
<evidence type="ECO:0000256" key="1">
    <source>
        <dbReference type="ARBA" id="ARBA00000829"/>
    </source>
</evidence>
<keyword evidence="8" id="KW-1185">Reference proteome</keyword>
<gene>
    <name evidence="7" type="ORF">JOF59_006680</name>
</gene>
<protein>
    <recommendedName>
        <fullName evidence="3">beta-mannosidase</fullName>
        <ecNumber evidence="3">3.2.1.25</ecNumber>
    </recommendedName>
</protein>
<dbReference type="PROSITE" id="PS50022">
    <property type="entry name" value="FA58C_3"/>
    <property type="match status" value="1"/>
</dbReference>
<dbReference type="Gene3D" id="2.60.120.260">
    <property type="entry name" value="Galactose-binding domain-like"/>
    <property type="match status" value="1"/>
</dbReference>
<comment type="catalytic activity">
    <reaction evidence="1">
        <text>Hydrolysis of terminal, non-reducing beta-D-mannose residues in beta-D-mannosides.</text>
        <dbReference type="EC" id="3.2.1.25"/>
    </reaction>
</comment>
<dbReference type="EMBL" id="JAGINS010000002">
    <property type="protein sequence ID" value="MBP2364188.1"/>
    <property type="molecule type" value="Genomic_DNA"/>
</dbReference>
<keyword evidence="4" id="KW-0326">Glycosidase</keyword>
<keyword evidence="4" id="KW-0378">Hydrolase</keyword>
<organism evidence="7 8">
    <name type="scientific">Streptomyces clavifer</name>
    <dbReference type="NCBI Taxonomy" id="68188"/>
    <lineage>
        <taxon>Bacteria</taxon>
        <taxon>Bacillati</taxon>
        <taxon>Actinomycetota</taxon>
        <taxon>Actinomycetes</taxon>
        <taxon>Kitasatosporales</taxon>
        <taxon>Streptomycetaceae</taxon>
        <taxon>Streptomyces</taxon>
    </lineage>
</organism>
<dbReference type="PANTHER" id="PTHR43730:SF1">
    <property type="entry name" value="BETA-MANNOSIDASE"/>
    <property type="match status" value="1"/>
</dbReference>
<evidence type="ECO:0000256" key="2">
    <source>
        <dbReference type="ARBA" id="ARBA00007401"/>
    </source>
</evidence>
<dbReference type="Pfam" id="PF22633">
    <property type="entry name" value="F5_F8_type_C_2"/>
    <property type="match status" value="1"/>
</dbReference>
<accession>A0ABS4VJT6</accession>
<dbReference type="Gene3D" id="3.20.20.80">
    <property type="entry name" value="Glycosidases"/>
    <property type="match status" value="1"/>
</dbReference>
<feature type="domain" description="F5/8 type C" evidence="6">
    <location>
        <begin position="454"/>
        <end position="592"/>
    </location>
</feature>
<evidence type="ECO:0000256" key="5">
    <source>
        <dbReference type="SAM" id="SignalP"/>
    </source>
</evidence>
<feature type="signal peptide" evidence="5">
    <location>
        <begin position="1"/>
        <end position="44"/>
    </location>
</feature>
<dbReference type="InterPro" id="IPR013783">
    <property type="entry name" value="Ig-like_fold"/>
</dbReference>
<comment type="similarity">
    <text evidence="2">Belongs to the glycosyl hydrolase 2 family.</text>
</comment>
<dbReference type="InterPro" id="IPR006103">
    <property type="entry name" value="Glyco_hydro_2_cat"/>
</dbReference>
<evidence type="ECO:0000313" key="8">
    <source>
        <dbReference type="Proteomes" id="UP001519311"/>
    </source>
</evidence>